<protein>
    <submittedName>
        <fullName evidence="1">Uncharacterized protein</fullName>
    </submittedName>
</protein>
<accession>A0A8X6HGC1</accession>
<keyword evidence="2" id="KW-1185">Reference proteome</keyword>
<dbReference type="AlphaFoldDB" id="A0A8X6HGC1"/>
<organism evidence="1 2">
    <name type="scientific">Trichonephila clavata</name>
    <name type="common">Joro spider</name>
    <name type="synonym">Nephila clavata</name>
    <dbReference type="NCBI Taxonomy" id="2740835"/>
    <lineage>
        <taxon>Eukaryota</taxon>
        <taxon>Metazoa</taxon>
        <taxon>Ecdysozoa</taxon>
        <taxon>Arthropoda</taxon>
        <taxon>Chelicerata</taxon>
        <taxon>Arachnida</taxon>
        <taxon>Araneae</taxon>
        <taxon>Araneomorphae</taxon>
        <taxon>Entelegynae</taxon>
        <taxon>Araneoidea</taxon>
        <taxon>Nephilidae</taxon>
        <taxon>Trichonephila</taxon>
    </lineage>
</organism>
<reference evidence="1" key="1">
    <citation type="submission" date="2020-07" db="EMBL/GenBank/DDBJ databases">
        <title>Multicomponent nature underlies the extraordinary mechanical properties of spider dragline silk.</title>
        <authorList>
            <person name="Kono N."/>
            <person name="Nakamura H."/>
            <person name="Mori M."/>
            <person name="Yoshida Y."/>
            <person name="Ohtoshi R."/>
            <person name="Malay A.D."/>
            <person name="Moran D.A.P."/>
            <person name="Tomita M."/>
            <person name="Numata K."/>
            <person name="Arakawa K."/>
        </authorList>
    </citation>
    <scope>NUCLEOTIDE SEQUENCE</scope>
</reference>
<dbReference type="EMBL" id="BMAO01023016">
    <property type="protein sequence ID" value="GFQ86094.1"/>
    <property type="molecule type" value="Genomic_DNA"/>
</dbReference>
<dbReference type="Proteomes" id="UP000887116">
    <property type="component" value="Unassembled WGS sequence"/>
</dbReference>
<evidence type="ECO:0000313" key="1">
    <source>
        <dbReference type="EMBL" id="GFQ86094.1"/>
    </source>
</evidence>
<evidence type="ECO:0000313" key="2">
    <source>
        <dbReference type="Proteomes" id="UP000887116"/>
    </source>
</evidence>
<name>A0A8X6HGC1_TRICU</name>
<proteinExistence type="predicted"/>
<sequence>MWEALNTITLSICRTICESGHLLANWLTHVLAETFLPTVLMYGMVGDYSQGLPLIHCDIPSDFSLGNGYFDASSLFNTGYFISYDTHQLTDFTALAALLTAITQSSAVLHTHYAGRTSTRLIYVCDPFT</sequence>
<gene>
    <name evidence="1" type="primary">NCL1_49604</name>
    <name evidence="1" type="ORF">TNCT_344181</name>
</gene>
<comment type="caution">
    <text evidence="1">The sequence shown here is derived from an EMBL/GenBank/DDBJ whole genome shotgun (WGS) entry which is preliminary data.</text>
</comment>
<dbReference type="OrthoDB" id="8381266at2759"/>